<sequence length="476" mass="49675">MSIPPRRDRAAKIIATLGPASADDAAIRRLFLAGADVFRVNMSHGDHPTHAGVIAAIRRVEADMGRPIAIMADLQGPKLRIGTLPDDGIGLAVGCSFTLCLNETEGTANRVTLPHPEIFAAARAGDRLLLDDGRMVLRITAVDDGLIITRVETGGRLSSHKGVNVPDAALDLAAITSKDRVDLDFALNQGVDLVALSFLQSARDVQALRRLVGGAARIVAKLEKPQALDDLAAIVDAADAIMVARGDLGVELGAAAVPIAQRRVIKAARAAGRPVIVATQMLESMIEAPVPTRAEASDVATAIYGEADAVMLSAETAIGRHGVAAVTVMDSIIRKVEADMAADIEPQAFSTPVEKGVPVPKAVSRAVREIAASLDCAAVVTFTSSGHTALAIARERPASPILGLTPDTGTARFLALVWGVHSLRSAEVDTMPDMMEIVRDCVARSGIARAGDVVVITAGIPLRTPGTTNLIRVATI</sequence>
<name>A0ABU9YIY9_9PROT</name>
<feature type="domain" description="Pyruvate kinase barrel" evidence="15">
    <location>
        <begin position="9"/>
        <end position="326"/>
    </location>
</feature>
<evidence type="ECO:0000256" key="12">
    <source>
        <dbReference type="ARBA" id="ARBA00023317"/>
    </source>
</evidence>
<dbReference type="InterPro" id="IPR015806">
    <property type="entry name" value="Pyrv_Knase_insert_dom_sf"/>
</dbReference>
<comment type="caution">
    <text evidence="17">The sequence shown here is derived from an EMBL/GenBank/DDBJ whole genome shotgun (WGS) entry which is preliminary data.</text>
</comment>
<keyword evidence="5 14" id="KW-0808">Transferase</keyword>
<dbReference type="PROSITE" id="PS00110">
    <property type="entry name" value="PYRUVATE_KINASE"/>
    <property type="match status" value="1"/>
</dbReference>
<evidence type="ECO:0000256" key="11">
    <source>
        <dbReference type="ARBA" id="ARBA00023152"/>
    </source>
</evidence>
<keyword evidence="7" id="KW-0547">Nucleotide-binding</keyword>
<dbReference type="GO" id="GO:0004743">
    <property type="term" value="F:pyruvate kinase activity"/>
    <property type="evidence" value="ECO:0007669"/>
    <property type="project" value="UniProtKB-EC"/>
</dbReference>
<dbReference type="InterPro" id="IPR015795">
    <property type="entry name" value="Pyrv_Knase_C"/>
</dbReference>
<accession>A0ABU9YIY9</accession>
<evidence type="ECO:0000256" key="9">
    <source>
        <dbReference type="ARBA" id="ARBA00022840"/>
    </source>
</evidence>
<protein>
    <recommendedName>
        <fullName evidence="4 13">Pyruvate kinase</fullName>
        <ecNumber evidence="4 13">2.7.1.40</ecNumber>
    </recommendedName>
</protein>
<dbReference type="SUPFAM" id="SSF51621">
    <property type="entry name" value="Phosphoenolpyruvate/pyruvate domain"/>
    <property type="match status" value="1"/>
</dbReference>
<dbReference type="NCBIfam" id="NF004978">
    <property type="entry name" value="PRK06354.1"/>
    <property type="match status" value="1"/>
</dbReference>
<dbReference type="SUPFAM" id="SSF50800">
    <property type="entry name" value="PK beta-barrel domain-like"/>
    <property type="match status" value="1"/>
</dbReference>
<dbReference type="RefSeq" id="WP_345937304.1">
    <property type="nucleotide sequence ID" value="NZ_JBBKTW010000004.1"/>
</dbReference>
<keyword evidence="6" id="KW-0479">Metal-binding</keyword>
<evidence type="ECO:0000259" key="15">
    <source>
        <dbReference type="Pfam" id="PF00224"/>
    </source>
</evidence>
<evidence type="ECO:0000256" key="3">
    <source>
        <dbReference type="ARBA" id="ARBA00008663"/>
    </source>
</evidence>
<dbReference type="InterPro" id="IPR001697">
    <property type="entry name" value="Pyr_Knase"/>
</dbReference>
<comment type="catalytic activity">
    <reaction evidence="14">
        <text>pyruvate + ATP = phosphoenolpyruvate + ADP + H(+)</text>
        <dbReference type="Rhea" id="RHEA:18157"/>
        <dbReference type="ChEBI" id="CHEBI:15361"/>
        <dbReference type="ChEBI" id="CHEBI:15378"/>
        <dbReference type="ChEBI" id="CHEBI:30616"/>
        <dbReference type="ChEBI" id="CHEBI:58702"/>
        <dbReference type="ChEBI" id="CHEBI:456216"/>
        <dbReference type="EC" id="2.7.1.40"/>
    </reaction>
</comment>
<proteinExistence type="inferred from homology"/>
<dbReference type="Pfam" id="PF00224">
    <property type="entry name" value="PK"/>
    <property type="match status" value="1"/>
</dbReference>
<gene>
    <name evidence="17" type="primary">pyk</name>
    <name evidence="17" type="ORF">WG926_10710</name>
</gene>
<evidence type="ECO:0000256" key="13">
    <source>
        <dbReference type="NCBIfam" id="TIGR01064"/>
    </source>
</evidence>
<evidence type="ECO:0000256" key="1">
    <source>
        <dbReference type="ARBA" id="ARBA00001958"/>
    </source>
</evidence>
<comment type="cofactor">
    <cofactor evidence="1">
        <name>K(+)</name>
        <dbReference type="ChEBI" id="CHEBI:29103"/>
    </cofactor>
</comment>
<evidence type="ECO:0000256" key="14">
    <source>
        <dbReference type="RuleBase" id="RU000504"/>
    </source>
</evidence>
<reference evidence="17 18" key="1">
    <citation type="submission" date="2024-03" db="EMBL/GenBank/DDBJ databases">
        <title>High-quality draft genome sequencing of Tistrella sp. BH-R2-4.</title>
        <authorList>
            <person name="Dong C."/>
        </authorList>
    </citation>
    <scope>NUCLEOTIDE SEQUENCE [LARGE SCALE GENOMIC DNA]</scope>
    <source>
        <strain evidence="17 18">BH-R2-4</strain>
    </source>
</reference>
<dbReference type="InterPro" id="IPR036918">
    <property type="entry name" value="Pyrv_Knase_C_sf"/>
</dbReference>
<dbReference type="NCBIfam" id="TIGR01064">
    <property type="entry name" value="pyruv_kin"/>
    <property type="match status" value="1"/>
</dbReference>
<keyword evidence="11 14" id="KW-0324">Glycolysis</keyword>
<feature type="domain" description="Pyruvate kinase C-terminal" evidence="16">
    <location>
        <begin position="362"/>
        <end position="473"/>
    </location>
</feature>
<dbReference type="Gene3D" id="3.40.1380.20">
    <property type="entry name" value="Pyruvate kinase, C-terminal domain"/>
    <property type="match status" value="1"/>
</dbReference>
<keyword evidence="12 17" id="KW-0670">Pyruvate</keyword>
<keyword evidence="18" id="KW-1185">Reference proteome</keyword>
<dbReference type="Proteomes" id="UP001413721">
    <property type="component" value="Unassembled WGS sequence"/>
</dbReference>
<dbReference type="PRINTS" id="PR01050">
    <property type="entry name" value="PYRUVTKNASE"/>
</dbReference>
<evidence type="ECO:0000313" key="17">
    <source>
        <dbReference type="EMBL" id="MEN2988774.1"/>
    </source>
</evidence>
<keyword evidence="10 14" id="KW-0460">Magnesium</keyword>
<dbReference type="GO" id="GO:0016301">
    <property type="term" value="F:kinase activity"/>
    <property type="evidence" value="ECO:0007669"/>
    <property type="project" value="UniProtKB-KW"/>
</dbReference>
<evidence type="ECO:0000256" key="5">
    <source>
        <dbReference type="ARBA" id="ARBA00022679"/>
    </source>
</evidence>
<evidence type="ECO:0000313" key="18">
    <source>
        <dbReference type="Proteomes" id="UP001413721"/>
    </source>
</evidence>
<evidence type="ECO:0000256" key="8">
    <source>
        <dbReference type="ARBA" id="ARBA00022777"/>
    </source>
</evidence>
<dbReference type="InterPro" id="IPR015813">
    <property type="entry name" value="Pyrv/PenolPyrv_kinase-like_dom"/>
</dbReference>
<dbReference type="InterPro" id="IPR011037">
    <property type="entry name" value="Pyrv_Knase-like_insert_dom_sf"/>
</dbReference>
<dbReference type="SUPFAM" id="SSF52935">
    <property type="entry name" value="PK C-terminal domain-like"/>
    <property type="match status" value="1"/>
</dbReference>
<dbReference type="EC" id="2.7.1.40" evidence="4 13"/>
<dbReference type="EMBL" id="JBBKTW010000004">
    <property type="protein sequence ID" value="MEN2988774.1"/>
    <property type="molecule type" value="Genomic_DNA"/>
</dbReference>
<organism evidence="17 18">
    <name type="scientific">Tistrella arctica</name>
    <dbReference type="NCBI Taxonomy" id="3133430"/>
    <lineage>
        <taxon>Bacteria</taxon>
        <taxon>Pseudomonadati</taxon>
        <taxon>Pseudomonadota</taxon>
        <taxon>Alphaproteobacteria</taxon>
        <taxon>Geminicoccales</taxon>
        <taxon>Geminicoccaceae</taxon>
        <taxon>Tistrella</taxon>
    </lineage>
</organism>
<evidence type="ECO:0000256" key="4">
    <source>
        <dbReference type="ARBA" id="ARBA00012142"/>
    </source>
</evidence>
<dbReference type="NCBIfam" id="NF004491">
    <property type="entry name" value="PRK05826.1"/>
    <property type="match status" value="1"/>
</dbReference>
<comment type="similarity">
    <text evidence="3 14">Belongs to the pyruvate kinase family.</text>
</comment>
<dbReference type="PANTHER" id="PTHR11817">
    <property type="entry name" value="PYRUVATE KINASE"/>
    <property type="match status" value="1"/>
</dbReference>
<evidence type="ECO:0000256" key="10">
    <source>
        <dbReference type="ARBA" id="ARBA00022842"/>
    </source>
</evidence>
<dbReference type="Pfam" id="PF02887">
    <property type="entry name" value="PK_C"/>
    <property type="match status" value="1"/>
</dbReference>
<evidence type="ECO:0000256" key="6">
    <source>
        <dbReference type="ARBA" id="ARBA00022723"/>
    </source>
</evidence>
<keyword evidence="9" id="KW-0067">ATP-binding</keyword>
<dbReference type="Gene3D" id="2.40.33.10">
    <property type="entry name" value="PK beta-barrel domain-like"/>
    <property type="match status" value="1"/>
</dbReference>
<dbReference type="InterPro" id="IPR040442">
    <property type="entry name" value="Pyrv_kinase-like_dom_sf"/>
</dbReference>
<comment type="pathway">
    <text evidence="2 14">Carbohydrate degradation; glycolysis; pyruvate from D-glyceraldehyde 3-phosphate: step 5/5.</text>
</comment>
<dbReference type="InterPro" id="IPR015793">
    <property type="entry name" value="Pyrv_Knase_brl"/>
</dbReference>
<evidence type="ECO:0000256" key="7">
    <source>
        <dbReference type="ARBA" id="ARBA00022741"/>
    </source>
</evidence>
<evidence type="ECO:0000256" key="2">
    <source>
        <dbReference type="ARBA" id="ARBA00004997"/>
    </source>
</evidence>
<keyword evidence="8 14" id="KW-0418">Kinase</keyword>
<dbReference type="Gene3D" id="3.20.20.60">
    <property type="entry name" value="Phosphoenolpyruvate-binding domains"/>
    <property type="match status" value="1"/>
</dbReference>
<dbReference type="InterPro" id="IPR018209">
    <property type="entry name" value="Pyrv_Knase_AS"/>
</dbReference>
<evidence type="ECO:0000259" key="16">
    <source>
        <dbReference type="Pfam" id="PF02887"/>
    </source>
</evidence>